<evidence type="ECO:0000259" key="1">
    <source>
        <dbReference type="Pfam" id="PF06985"/>
    </source>
</evidence>
<feature type="domain" description="Heterokaryon incompatibility" evidence="1">
    <location>
        <begin position="114"/>
        <end position="277"/>
    </location>
</feature>
<name>A0A428PE99_9HYPO</name>
<dbReference type="STRING" id="1325734.A0A428PE99"/>
<proteinExistence type="predicted"/>
<evidence type="ECO:0000313" key="3">
    <source>
        <dbReference type="Proteomes" id="UP000288168"/>
    </source>
</evidence>
<comment type="caution">
    <text evidence="2">The sequence shown here is derived from an EMBL/GenBank/DDBJ whole genome shotgun (WGS) entry which is preliminary data.</text>
</comment>
<dbReference type="InterPro" id="IPR010730">
    <property type="entry name" value="HET"/>
</dbReference>
<evidence type="ECO:0000313" key="2">
    <source>
        <dbReference type="EMBL" id="RSL51357.1"/>
    </source>
</evidence>
<organism evidence="2 3">
    <name type="scientific">Fusarium duplospermum</name>
    <dbReference type="NCBI Taxonomy" id="1325734"/>
    <lineage>
        <taxon>Eukaryota</taxon>
        <taxon>Fungi</taxon>
        <taxon>Dikarya</taxon>
        <taxon>Ascomycota</taxon>
        <taxon>Pezizomycotina</taxon>
        <taxon>Sordariomycetes</taxon>
        <taxon>Hypocreomycetidae</taxon>
        <taxon>Hypocreales</taxon>
        <taxon>Nectriaceae</taxon>
        <taxon>Fusarium</taxon>
        <taxon>Fusarium solani species complex</taxon>
    </lineage>
</organism>
<keyword evidence="3" id="KW-1185">Reference proteome</keyword>
<gene>
    <name evidence="2" type="ORF">CEP54_011458</name>
</gene>
<reference evidence="2 3" key="1">
    <citation type="submission" date="2017-06" db="EMBL/GenBank/DDBJ databases">
        <title>Comparative genomic analysis of Ambrosia Fusariam Clade fungi.</title>
        <authorList>
            <person name="Stajich J.E."/>
            <person name="Carrillo J."/>
            <person name="Kijimoto T."/>
            <person name="Eskalen A."/>
            <person name="O'Donnell K."/>
            <person name="Kasson M."/>
        </authorList>
    </citation>
    <scope>NUCLEOTIDE SEQUENCE [LARGE SCALE GENOMIC DNA]</scope>
    <source>
        <strain evidence="2 3">NRRL62584</strain>
    </source>
</reference>
<dbReference type="EMBL" id="NKCI01000150">
    <property type="protein sequence ID" value="RSL51357.1"/>
    <property type="molecule type" value="Genomic_DNA"/>
</dbReference>
<dbReference type="PANTHER" id="PTHR33112:SF16">
    <property type="entry name" value="HETEROKARYON INCOMPATIBILITY DOMAIN-CONTAINING PROTEIN"/>
    <property type="match status" value="1"/>
</dbReference>
<accession>A0A428PE99</accession>
<protein>
    <recommendedName>
        <fullName evidence="1">Heterokaryon incompatibility domain-containing protein</fullName>
    </recommendedName>
</protein>
<dbReference type="PANTHER" id="PTHR33112">
    <property type="entry name" value="DOMAIN PROTEIN, PUTATIVE-RELATED"/>
    <property type="match status" value="1"/>
</dbReference>
<dbReference type="AlphaFoldDB" id="A0A428PE99"/>
<dbReference type="Pfam" id="PF06985">
    <property type="entry name" value="HET"/>
    <property type="match status" value="1"/>
</dbReference>
<dbReference type="Proteomes" id="UP000288168">
    <property type="component" value="Unassembled WGS sequence"/>
</dbReference>
<dbReference type="OrthoDB" id="2958217at2759"/>
<sequence length="617" mass="70581">MSYGWWPEKYEECGFCLRGMCIEIFLPGNEDAIQVLRFTIDSEDEQLQKWLQVSQTPSPDFLSQKKINEMNAKLDQYPLADSDFFPTRVIDLGADPGGEELKLVTKQESLHRQYAALSYCWGIPEEAETQFTTLKCNLKDRHSGFKLSKVSPVIRDAVTVCRTFGVRYLWVDAVCIIQDDDYDWEQESALMAMIFRDAYFVIAAAASESCNEGFLSWTRPFIYLPFQSKLKPAIQGSYRLFTVPPYRDLVNPAVFVNLETEDFTSSRWHSRAWVYQERVAAQRLLLFGRSGLSAQFQKDPSSMIRVHQGEGNLNYKGWFRILSEFSTTRLTCQTDRLPAVSGLAKRFQEVFQDEYLAGLWRNDLCRGLFWQSDVADCSRQELLASLVSPDPYIAPSWSWARDLCPVAVHLAHILNLWQELEALWQEFALVDVKMELDGSNPYGELRYGQLTLRSKALEVPSSWDFEEKPGGLDGKERIIMEPDWDYYMEGEATAEGLTLFLLGSCIIERPRQCYCRQLSAGTDSLSEEIPHNIKAKEEQTVAGLAALGLGDLDHVERDQNLCLRCKEQVIMYGLVLHPAKEPGKFFRVGIFCSDPNTHVLGGMKLCEDWETRTVEII</sequence>